<accession>A0A4Q2DB11</accession>
<gene>
    <name evidence="2" type="ORF">EST38_g9676</name>
</gene>
<evidence type="ECO:0000313" key="2">
    <source>
        <dbReference type="EMBL" id="RXW16172.1"/>
    </source>
</evidence>
<comment type="caution">
    <text evidence="2">The sequence shown here is derived from an EMBL/GenBank/DDBJ whole genome shotgun (WGS) entry which is preliminary data.</text>
</comment>
<name>A0A4Q2DB11_9AGAR</name>
<dbReference type="EMBL" id="SDEE01000466">
    <property type="protein sequence ID" value="RXW16172.1"/>
    <property type="molecule type" value="Genomic_DNA"/>
</dbReference>
<protein>
    <submittedName>
        <fullName evidence="2">Uncharacterized protein</fullName>
    </submittedName>
</protein>
<proteinExistence type="predicted"/>
<reference evidence="2 3" key="1">
    <citation type="submission" date="2019-01" db="EMBL/GenBank/DDBJ databases">
        <title>Draft genome sequence of Psathyrella aberdarensis IHI B618.</title>
        <authorList>
            <person name="Buettner E."/>
            <person name="Kellner H."/>
        </authorList>
    </citation>
    <scope>NUCLEOTIDE SEQUENCE [LARGE SCALE GENOMIC DNA]</scope>
    <source>
        <strain evidence="2 3">IHI B618</strain>
    </source>
</reference>
<organism evidence="2 3">
    <name type="scientific">Candolleomyces aberdarensis</name>
    <dbReference type="NCBI Taxonomy" id="2316362"/>
    <lineage>
        <taxon>Eukaryota</taxon>
        <taxon>Fungi</taxon>
        <taxon>Dikarya</taxon>
        <taxon>Basidiomycota</taxon>
        <taxon>Agaricomycotina</taxon>
        <taxon>Agaricomycetes</taxon>
        <taxon>Agaricomycetidae</taxon>
        <taxon>Agaricales</taxon>
        <taxon>Agaricineae</taxon>
        <taxon>Psathyrellaceae</taxon>
        <taxon>Candolleomyces</taxon>
    </lineage>
</organism>
<keyword evidence="3" id="KW-1185">Reference proteome</keyword>
<feature type="region of interest" description="Disordered" evidence="1">
    <location>
        <begin position="288"/>
        <end position="318"/>
    </location>
</feature>
<evidence type="ECO:0000313" key="3">
    <source>
        <dbReference type="Proteomes" id="UP000290288"/>
    </source>
</evidence>
<evidence type="ECO:0000256" key="1">
    <source>
        <dbReference type="SAM" id="MobiDB-lite"/>
    </source>
</evidence>
<dbReference type="OrthoDB" id="3269456at2759"/>
<dbReference type="AlphaFoldDB" id="A0A4Q2DB11"/>
<dbReference type="STRING" id="2316362.A0A4Q2DB11"/>
<dbReference type="Proteomes" id="UP000290288">
    <property type="component" value="Unassembled WGS sequence"/>
</dbReference>
<sequence length="318" mass="35851">MQPYAIDEHYDEADAVTQLQTISLQCIEETKNRGDVHQLANMKWDSIQVGEFQRPKTWRMCQFNTGEGGMEEVQFRIQGIIYGKDLPPVSGNIAQLKRARRYIRQNVKLYGGQSDVFADAARAIEKAYITFAGQFPDGFLEPWGPGIRGGNPVVEANTRYLTPKLLCGEDGAETLDEYVDPNGTLKQLMEDEFVYGPDNKVDYMEKLTVEEGKRYRKISPTQFKVGDIVEAVLTFVCYPTQKGTAKMAIGIKALAMLDHTNRDKAAILRMREKHKAQTMGIASATLKRKSAYGNEDTEDATARLSRMRIDEEANEQSD</sequence>